<reference evidence="3" key="1">
    <citation type="submission" date="2016-11" db="UniProtKB">
        <authorList>
            <consortium name="WormBaseParasite"/>
        </authorList>
    </citation>
    <scope>IDENTIFICATION</scope>
</reference>
<feature type="region of interest" description="Disordered" evidence="1">
    <location>
        <begin position="40"/>
        <end position="68"/>
    </location>
</feature>
<name>A0A1I7ZWV1_9BILA</name>
<evidence type="ECO:0000313" key="2">
    <source>
        <dbReference type="Proteomes" id="UP000095287"/>
    </source>
</evidence>
<dbReference type="Proteomes" id="UP000095287">
    <property type="component" value="Unplaced"/>
</dbReference>
<evidence type="ECO:0000256" key="1">
    <source>
        <dbReference type="SAM" id="MobiDB-lite"/>
    </source>
</evidence>
<protein>
    <submittedName>
        <fullName evidence="3">Uncharacterized protein</fullName>
    </submittedName>
</protein>
<organism evidence="2 3">
    <name type="scientific">Steinernema glaseri</name>
    <dbReference type="NCBI Taxonomy" id="37863"/>
    <lineage>
        <taxon>Eukaryota</taxon>
        <taxon>Metazoa</taxon>
        <taxon>Ecdysozoa</taxon>
        <taxon>Nematoda</taxon>
        <taxon>Chromadorea</taxon>
        <taxon>Rhabditida</taxon>
        <taxon>Tylenchina</taxon>
        <taxon>Panagrolaimomorpha</taxon>
        <taxon>Strongyloidoidea</taxon>
        <taxon>Steinernematidae</taxon>
        <taxon>Steinernema</taxon>
    </lineage>
</organism>
<accession>A0A1I7ZWV1</accession>
<keyword evidence="2" id="KW-1185">Reference proteome</keyword>
<evidence type="ECO:0000313" key="3">
    <source>
        <dbReference type="WBParaSite" id="L893_g30560.t1"/>
    </source>
</evidence>
<proteinExistence type="predicted"/>
<sequence length="68" mass="7166">MEIIDSCAEFFFFSPSLQLMMGAALITQIREVTFAEGAVRGRDPADVGGQTPSPGARRAAAKQPPPSA</sequence>
<dbReference type="AlphaFoldDB" id="A0A1I7ZWV1"/>
<dbReference type="WBParaSite" id="L893_g30560.t1">
    <property type="protein sequence ID" value="L893_g30560.t1"/>
    <property type="gene ID" value="L893_g30560"/>
</dbReference>